<organism evidence="1 2">
    <name type="scientific">Diacronema lutheri</name>
    <name type="common">Unicellular marine alga</name>
    <name type="synonym">Monochrysis lutheri</name>
    <dbReference type="NCBI Taxonomy" id="2081491"/>
    <lineage>
        <taxon>Eukaryota</taxon>
        <taxon>Haptista</taxon>
        <taxon>Haptophyta</taxon>
        <taxon>Pavlovophyceae</taxon>
        <taxon>Pavlovales</taxon>
        <taxon>Pavlovaceae</taxon>
        <taxon>Diacronema</taxon>
    </lineage>
</organism>
<protein>
    <submittedName>
        <fullName evidence="1">Uncharacterized protein</fullName>
    </submittedName>
</protein>
<comment type="caution">
    <text evidence="1">The sequence shown here is derived from an EMBL/GenBank/DDBJ whole genome shotgun (WGS) entry which is preliminary data.</text>
</comment>
<dbReference type="Proteomes" id="UP000751190">
    <property type="component" value="Unassembled WGS sequence"/>
</dbReference>
<evidence type="ECO:0000313" key="1">
    <source>
        <dbReference type="EMBL" id="KAG8467944.1"/>
    </source>
</evidence>
<gene>
    <name evidence="1" type="ORF">KFE25_006996</name>
</gene>
<dbReference type="EMBL" id="JAGTXO010000005">
    <property type="protein sequence ID" value="KAG8467944.1"/>
    <property type="molecule type" value="Genomic_DNA"/>
</dbReference>
<accession>A0A8J5XX20</accession>
<proteinExistence type="predicted"/>
<reference evidence="1" key="1">
    <citation type="submission" date="2021-05" db="EMBL/GenBank/DDBJ databases">
        <title>The genome of the haptophyte Pavlova lutheri (Diacronema luteri, Pavlovales) - a model for lipid biosynthesis in eukaryotic algae.</title>
        <authorList>
            <person name="Hulatt C.J."/>
            <person name="Posewitz M.C."/>
        </authorList>
    </citation>
    <scope>NUCLEOTIDE SEQUENCE</scope>
    <source>
        <strain evidence="1">NIVA-4/92</strain>
    </source>
</reference>
<name>A0A8J5XX20_DIALT</name>
<dbReference type="AlphaFoldDB" id="A0A8J5XX20"/>
<keyword evidence="2" id="KW-1185">Reference proteome</keyword>
<sequence>MGAARGQAVASNWTSPLPVLMLTMRPPAQREKLLTNARSAGIDALRFIEAVDGARPHDDDGCVSSLDFSAVQCSAWRRLAVKRTAQTCSHIRVAEEIVRLGTPALALEDDIVFRPTVVDFQGLFPRLLEHLRGKQGGWDLVHLGPCLEQINRIRTCEFIGTPPKPLWLSPSFQPACTHAMLITPSAAAKLRVMWSRFRLGYHVRVTQQLPQAPADCEQGVNRWQKNATLKLAMRSLNGGDDQVMRSSISKGAFASFNVWPMLVEQADHLHDPMFSLAHRKPAACRPSRQGA</sequence>
<evidence type="ECO:0000313" key="2">
    <source>
        <dbReference type="Proteomes" id="UP000751190"/>
    </source>
</evidence>